<evidence type="ECO:0000256" key="2">
    <source>
        <dbReference type="SAM" id="SignalP"/>
    </source>
</evidence>
<dbReference type="RefSeq" id="WP_072861403.1">
    <property type="nucleotide sequence ID" value="NZ_FQUX01000002.1"/>
</dbReference>
<feature type="chain" id="PRO_5013132824" evidence="2">
    <location>
        <begin position="22"/>
        <end position="524"/>
    </location>
</feature>
<dbReference type="AlphaFoldDB" id="A0A1M4YWF7"/>
<name>A0A1M4YWF7_9FLAO</name>
<gene>
    <name evidence="4" type="ORF">SAMN03080594_102595</name>
</gene>
<proteinExistence type="inferred from homology"/>
<evidence type="ECO:0000313" key="5">
    <source>
        <dbReference type="Proteomes" id="UP000184406"/>
    </source>
</evidence>
<keyword evidence="5" id="KW-1185">Reference proteome</keyword>
<dbReference type="EMBL" id="FQUX01000002">
    <property type="protein sequence ID" value="SHF09887.1"/>
    <property type="molecule type" value="Genomic_DNA"/>
</dbReference>
<dbReference type="OrthoDB" id="1451403at2"/>
<accession>A0A1M4YWF7</accession>
<dbReference type="GO" id="GO:0006801">
    <property type="term" value="P:superoxide metabolic process"/>
    <property type="evidence" value="ECO:0007669"/>
    <property type="project" value="InterPro"/>
</dbReference>
<protein>
    <submittedName>
        <fullName evidence="4">CHRD domain-containing protein</fullName>
    </submittedName>
</protein>
<reference evidence="5" key="1">
    <citation type="submission" date="2016-11" db="EMBL/GenBank/DDBJ databases">
        <authorList>
            <person name="Varghese N."/>
            <person name="Submissions S."/>
        </authorList>
    </citation>
    <scope>NUCLEOTIDE SEQUENCE [LARGE SCALE GENOMIC DNA]</scope>
    <source>
        <strain evidence="5">DSM 17539</strain>
    </source>
</reference>
<dbReference type="SUPFAM" id="SSF49329">
    <property type="entry name" value="Cu,Zn superoxide dismutase-like"/>
    <property type="match status" value="4"/>
</dbReference>
<dbReference type="GO" id="GO:0046872">
    <property type="term" value="F:metal ion binding"/>
    <property type="evidence" value="ECO:0007669"/>
    <property type="project" value="InterPro"/>
</dbReference>
<comment type="similarity">
    <text evidence="1">Belongs to the Cu-Zn superoxide dismutase family.</text>
</comment>
<sequence>MKRIMYLFVAATAFFITSCSDDDSTEQPPGVFDGESKTYQLQSSSEAGASGTATVVENEDGTATVNIKLSGTSSGSFPAHIHANSAAETGDILIDLNAVDGATGESTTIITARNDGSAITFEQLLELDAYINVHQSASDLGTLVAQGDIGINELTADSREYELGSAADASISGTATIYKRVSGASLLEIDLEGTPEDGEHPAHIHLNSAAEGGDIAISLNAVAGASGKSWTHIEEDDAGTAITYEGLLELDGYINVHKSATELDVLVAQGDIGINVLTGESKEFALHSVLVPTISGTATIHKRLSGASLLELELEGTPADGEHPAHIHANTAAEGGDIAISLNAVAGANGKSWTHIEADDAGTAVSYEDLLEFDGYINVHKSVAELDLLVAQGDIGQNELTGNEVSYDLAAVSNAAIFGTATFSERVNKETLVTLELVGTTAGAIHPAHIHTGAVADAPGAVIVTLGNVIGDNGVSVTNVTQANAGGALDYDALLAIDGYINVHLSAEDLDTLVAQGNVGANVN</sequence>
<dbReference type="InterPro" id="IPR010895">
    <property type="entry name" value="CHRD"/>
</dbReference>
<dbReference type="Pfam" id="PF07452">
    <property type="entry name" value="CHRD"/>
    <property type="match status" value="1"/>
</dbReference>
<evidence type="ECO:0000256" key="1">
    <source>
        <dbReference type="ARBA" id="ARBA00010457"/>
    </source>
</evidence>
<organism evidence="4 5">
    <name type="scientific">Arenibacter palladensis</name>
    <dbReference type="NCBI Taxonomy" id="237373"/>
    <lineage>
        <taxon>Bacteria</taxon>
        <taxon>Pseudomonadati</taxon>
        <taxon>Bacteroidota</taxon>
        <taxon>Flavobacteriia</taxon>
        <taxon>Flavobacteriales</taxon>
        <taxon>Flavobacteriaceae</taxon>
        <taxon>Arenibacter</taxon>
    </lineage>
</organism>
<feature type="signal peptide" evidence="2">
    <location>
        <begin position="1"/>
        <end position="21"/>
    </location>
</feature>
<dbReference type="Proteomes" id="UP000184406">
    <property type="component" value="Unassembled WGS sequence"/>
</dbReference>
<keyword evidence="2" id="KW-0732">Signal</keyword>
<evidence type="ECO:0000313" key="4">
    <source>
        <dbReference type="EMBL" id="SHF09887.1"/>
    </source>
</evidence>
<dbReference type="PROSITE" id="PS51257">
    <property type="entry name" value="PROKAR_LIPOPROTEIN"/>
    <property type="match status" value="1"/>
</dbReference>
<dbReference type="InterPro" id="IPR036423">
    <property type="entry name" value="SOD-like_Cu/Zn_dom_sf"/>
</dbReference>
<evidence type="ECO:0000259" key="3">
    <source>
        <dbReference type="Pfam" id="PF07452"/>
    </source>
</evidence>
<feature type="domain" description="CHRD" evidence="3">
    <location>
        <begin position="44"/>
        <end position="138"/>
    </location>
</feature>